<sequence length="48" mass="5370">MSTSSRDGQATKHAISARTETFEILDRHFGIRVPADSRLELPGAPWPY</sequence>
<dbReference type="AlphaFoldDB" id="A0A0K1PJX3"/>
<dbReference type="STRING" id="1391654.AKJ09_00502"/>
<dbReference type="RefSeq" id="WP_169927184.1">
    <property type="nucleotide sequence ID" value="NZ_CP012333.1"/>
</dbReference>
<protein>
    <submittedName>
        <fullName evidence="1">Uncharacterized protein</fullName>
    </submittedName>
</protein>
<name>A0A0K1PJX3_9BACT</name>
<evidence type="ECO:0000313" key="2">
    <source>
        <dbReference type="Proteomes" id="UP000064967"/>
    </source>
</evidence>
<dbReference type="Proteomes" id="UP000064967">
    <property type="component" value="Chromosome"/>
</dbReference>
<accession>A0A0K1PJX3</accession>
<dbReference type="EMBL" id="CP012333">
    <property type="protein sequence ID" value="AKU93838.1"/>
    <property type="molecule type" value="Genomic_DNA"/>
</dbReference>
<gene>
    <name evidence="1" type="ORF">AKJ09_00502</name>
</gene>
<evidence type="ECO:0000313" key="1">
    <source>
        <dbReference type="EMBL" id="AKU93838.1"/>
    </source>
</evidence>
<proteinExistence type="predicted"/>
<reference evidence="1 2" key="1">
    <citation type="submission" date="2015-08" db="EMBL/GenBank/DDBJ databases">
        <authorList>
            <person name="Babu N.S."/>
            <person name="Beckwith C.J."/>
            <person name="Beseler K.G."/>
            <person name="Brison A."/>
            <person name="Carone J.V."/>
            <person name="Caskin T.P."/>
            <person name="Diamond M."/>
            <person name="Durham M.E."/>
            <person name="Foxe J.M."/>
            <person name="Go M."/>
            <person name="Henderson B.A."/>
            <person name="Jones I.B."/>
            <person name="McGettigan J.A."/>
            <person name="Micheletti S.J."/>
            <person name="Nasrallah M.E."/>
            <person name="Ortiz D."/>
            <person name="Piller C.R."/>
            <person name="Privatt S.R."/>
            <person name="Schneider S.L."/>
            <person name="Sharp S."/>
            <person name="Smith T.C."/>
            <person name="Stanton J.D."/>
            <person name="Ullery H.E."/>
            <person name="Wilson R.J."/>
            <person name="Serrano M.G."/>
            <person name="Buck G."/>
            <person name="Lee V."/>
            <person name="Wang Y."/>
            <person name="Carvalho R."/>
            <person name="Voegtly L."/>
            <person name="Shi R."/>
            <person name="Duckworth R."/>
            <person name="Johnson A."/>
            <person name="Loviza R."/>
            <person name="Walstead R."/>
            <person name="Shah Z."/>
            <person name="Kiflezghi M."/>
            <person name="Wade K."/>
            <person name="Ball S.L."/>
            <person name="Bradley K.W."/>
            <person name="Asai D.J."/>
            <person name="Bowman C.A."/>
            <person name="Russell D.A."/>
            <person name="Pope W.H."/>
            <person name="Jacobs-Sera D."/>
            <person name="Hendrix R.W."/>
            <person name="Hatfull G.F."/>
        </authorList>
    </citation>
    <scope>NUCLEOTIDE SEQUENCE [LARGE SCALE GENOMIC DNA]</scope>
    <source>
        <strain evidence="1 2">DSM 27648</strain>
    </source>
</reference>
<keyword evidence="2" id="KW-1185">Reference proteome</keyword>
<organism evidence="1 2">
    <name type="scientific">Labilithrix luteola</name>
    <dbReference type="NCBI Taxonomy" id="1391654"/>
    <lineage>
        <taxon>Bacteria</taxon>
        <taxon>Pseudomonadati</taxon>
        <taxon>Myxococcota</taxon>
        <taxon>Polyangia</taxon>
        <taxon>Polyangiales</taxon>
        <taxon>Labilitrichaceae</taxon>
        <taxon>Labilithrix</taxon>
    </lineage>
</organism>
<dbReference type="KEGG" id="llu:AKJ09_00502"/>